<protein>
    <recommendedName>
        <fullName evidence="3">CN hydrolase domain-containing protein</fullName>
    </recommendedName>
</protein>
<dbReference type="Gene3D" id="3.60.110.10">
    <property type="entry name" value="Carbon-nitrogen hydrolase"/>
    <property type="match status" value="1"/>
</dbReference>
<dbReference type="CDD" id="cd07197">
    <property type="entry name" value="nitrilase"/>
    <property type="match status" value="1"/>
</dbReference>
<keyword evidence="2" id="KW-1133">Transmembrane helix</keyword>
<keyword evidence="1" id="KW-0378">Hydrolase</keyword>
<evidence type="ECO:0000256" key="2">
    <source>
        <dbReference type="SAM" id="Phobius"/>
    </source>
</evidence>
<feature type="domain" description="CN hydrolase" evidence="3">
    <location>
        <begin position="213"/>
        <end position="440"/>
    </location>
</feature>
<gene>
    <name evidence="4" type="ORF">A3F83_08265</name>
</gene>
<sequence>MHYDNSYIFSGKWSRRISAILPGIPAIGFILLAAVALLEPSPAFPAEEQVLLREDTFSGESGWQRESRRAEISPEFFVAERPSLGGPGSLGMYGASNSVVRGSWSKVVKGIGGGGHYRFEAAFLAQGVDFTHQTVFAALEWRDADGAMIGHQRDYAAELDLANGWQKVGGTFQAPSNAGMVKISLYLSHCAQARVWWDAISLVRVPDPPKRHVRLATVNCRPHDNSASTQSVEDFCKVVEEAGKQGSDIVCLGEGINLCGVVIKEANRPAEYGDIAEPIPGPTTRRLGELARKYKMYIVAALGEREKQALYNTAVLIDRNGEIAGKYRKVYIPEGEYDQGCAQGDAYPVFDTDFGRIGMMICWDSWFADPARALSVQGAEVILLPIWGGNSTLIRGRAIENHVYVVSCGYDVESTIYDPWGTLLAEAKERPGVAVADIDLNYPPACPWPWPLGDTRQVLLQARRNDIKLPALER</sequence>
<name>A0A1F5YWU3_9BACT</name>
<dbReference type="Proteomes" id="UP000179129">
    <property type="component" value="Unassembled WGS sequence"/>
</dbReference>
<feature type="transmembrane region" description="Helical" evidence="2">
    <location>
        <begin position="20"/>
        <end position="38"/>
    </location>
</feature>
<evidence type="ECO:0000313" key="5">
    <source>
        <dbReference type="Proteomes" id="UP000179129"/>
    </source>
</evidence>
<dbReference type="InterPro" id="IPR003010">
    <property type="entry name" value="C-N_Hydrolase"/>
</dbReference>
<keyword evidence="2" id="KW-0812">Transmembrane</keyword>
<dbReference type="InterPro" id="IPR050345">
    <property type="entry name" value="Aliph_Amidase/BUP"/>
</dbReference>
<accession>A0A1F5YWU3</accession>
<dbReference type="EMBL" id="MFIX01000111">
    <property type="protein sequence ID" value="OGG04606.1"/>
    <property type="molecule type" value="Genomic_DNA"/>
</dbReference>
<dbReference type="STRING" id="1817867.A3F83_08265"/>
<evidence type="ECO:0000256" key="1">
    <source>
        <dbReference type="ARBA" id="ARBA00022801"/>
    </source>
</evidence>
<dbReference type="AlphaFoldDB" id="A0A1F5YWU3"/>
<keyword evidence="2" id="KW-0472">Membrane</keyword>
<proteinExistence type="predicted"/>
<dbReference type="PANTHER" id="PTHR43674:SF2">
    <property type="entry name" value="BETA-UREIDOPROPIONASE"/>
    <property type="match status" value="1"/>
</dbReference>
<dbReference type="PANTHER" id="PTHR43674">
    <property type="entry name" value="NITRILASE C965.09-RELATED"/>
    <property type="match status" value="1"/>
</dbReference>
<dbReference type="PROSITE" id="PS50263">
    <property type="entry name" value="CN_HYDROLASE"/>
    <property type="match status" value="1"/>
</dbReference>
<evidence type="ECO:0000259" key="3">
    <source>
        <dbReference type="PROSITE" id="PS50263"/>
    </source>
</evidence>
<organism evidence="4 5">
    <name type="scientific">Candidatus Glassbacteria bacterium RIFCSPLOWO2_12_FULL_58_11</name>
    <dbReference type="NCBI Taxonomy" id="1817867"/>
    <lineage>
        <taxon>Bacteria</taxon>
        <taxon>Candidatus Glassiibacteriota</taxon>
    </lineage>
</organism>
<dbReference type="GO" id="GO:0033388">
    <property type="term" value="P:putrescine biosynthetic process from arginine"/>
    <property type="evidence" value="ECO:0007669"/>
    <property type="project" value="TreeGrafter"/>
</dbReference>
<dbReference type="Pfam" id="PF00795">
    <property type="entry name" value="CN_hydrolase"/>
    <property type="match status" value="1"/>
</dbReference>
<comment type="caution">
    <text evidence="4">The sequence shown here is derived from an EMBL/GenBank/DDBJ whole genome shotgun (WGS) entry which is preliminary data.</text>
</comment>
<reference evidence="4 5" key="1">
    <citation type="journal article" date="2016" name="Nat. Commun.">
        <title>Thousands of microbial genomes shed light on interconnected biogeochemical processes in an aquifer system.</title>
        <authorList>
            <person name="Anantharaman K."/>
            <person name="Brown C.T."/>
            <person name="Hug L.A."/>
            <person name="Sharon I."/>
            <person name="Castelle C.J."/>
            <person name="Probst A.J."/>
            <person name="Thomas B.C."/>
            <person name="Singh A."/>
            <person name="Wilkins M.J."/>
            <person name="Karaoz U."/>
            <person name="Brodie E.L."/>
            <person name="Williams K.H."/>
            <person name="Hubbard S.S."/>
            <person name="Banfield J.F."/>
        </authorList>
    </citation>
    <scope>NUCLEOTIDE SEQUENCE [LARGE SCALE GENOMIC DNA]</scope>
</reference>
<dbReference type="InterPro" id="IPR036526">
    <property type="entry name" value="C-N_Hydrolase_sf"/>
</dbReference>
<evidence type="ECO:0000313" key="4">
    <source>
        <dbReference type="EMBL" id="OGG04606.1"/>
    </source>
</evidence>
<dbReference type="GO" id="GO:0050126">
    <property type="term" value="F:N-carbamoylputrescine amidase activity"/>
    <property type="evidence" value="ECO:0007669"/>
    <property type="project" value="TreeGrafter"/>
</dbReference>
<dbReference type="Gene3D" id="2.60.120.260">
    <property type="entry name" value="Galactose-binding domain-like"/>
    <property type="match status" value="1"/>
</dbReference>
<dbReference type="SUPFAM" id="SSF56317">
    <property type="entry name" value="Carbon-nitrogen hydrolase"/>
    <property type="match status" value="1"/>
</dbReference>